<protein>
    <submittedName>
        <fullName evidence="2">Uncharacterized protein</fullName>
    </submittedName>
</protein>
<organism evidence="2 3">
    <name type="scientific">Carboxydothermus hydrogenoformans (strain ATCC BAA-161 / DSM 6008 / Z-2901)</name>
    <dbReference type="NCBI Taxonomy" id="246194"/>
    <lineage>
        <taxon>Bacteria</taxon>
        <taxon>Bacillati</taxon>
        <taxon>Bacillota</taxon>
        <taxon>Clostridia</taxon>
        <taxon>Thermoanaerobacterales</taxon>
        <taxon>Thermoanaerobacteraceae</taxon>
        <taxon>Carboxydothermus</taxon>
    </lineage>
</organism>
<reference evidence="2 3" key="1">
    <citation type="journal article" date="2005" name="PLoS Genet.">
        <title>Life in hot carbon monoxide: the complete genome sequence of Carboxydothermus hydrogenoformans Z-2901.</title>
        <authorList>
            <person name="Wu M."/>
            <person name="Ren Q."/>
            <person name="Durkin A.S."/>
            <person name="Daugherty S.C."/>
            <person name="Brinkac L.M."/>
            <person name="Dodson R.J."/>
            <person name="Madupu R."/>
            <person name="Sullivan S.A."/>
            <person name="Kolonay J.F."/>
            <person name="Haft D.H."/>
            <person name="Nelson W.C."/>
            <person name="Tallon L.J."/>
            <person name="Jones K.M."/>
            <person name="Ulrich L.E."/>
            <person name="Gonzalez J.M."/>
            <person name="Zhulin I.B."/>
            <person name="Robb F.T."/>
            <person name="Eisen J.A."/>
        </authorList>
    </citation>
    <scope>NUCLEOTIDE SEQUENCE [LARGE SCALE GENOMIC DNA]</scope>
    <source>
        <strain evidence="3">ATCC BAA-161 / DSM 6008 / Z-2901</strain>
    </source>
</reference>
<keyword evidence="1" id="KW-0812">Transmembrane</keyword>
<accession>Q3AEG9</accession>
<dbReference type="STRING" id="246194.CHY_0609"/>
<dbReference type="Proteomes" id="UP000002706">
    <property type="component" value="Chromosome"/>
</dbReference>
<dbReference type="EMBL" id="CP000141">
    <property type="protein sequence ID" value="ABB14346.1"/>
    <property type="molecule type" value="Genomic_DNA"/>
</dbReference>
<dbReference type="KEGG" id="chy:CHY_0609"/>
<keyword evidence="1" id="KW-1133">Transmembrane helix</keyword>
<gene>
    <name evidence="2" type="ordered locus">CHY_0609</name>
</gene>
<evidence type="ECO:0000313" key="2">
    <source>
        <dbReference type="EMBL" id="ABB14346.1"/>
    </source>
</evidence>
<feature type="transmembrane region" description="Helical" evidence="1">
    <location>
        <begin position="12"/>
        <end position="28"/>
    </location>
</feature>
<sequence length="387" mass="44376">MVGVTISIKKLLKILGIILIFSGIGFYFNKVIIKDICVKSYYQHLLKAEYDKAANYLFYWDKYSDRPAKLPALAAKNLYLRKTELLTGRGYRVVEIKDISRRIDDGLLIYRVQGTYEVNGERNSFEDELYFINNKIMIENSTDPYLRYRDGKIARIFQESYDEGLIFADLNNLIQEKEKKSEYNGIIVFVRGAIADGVRTVLKVAVEGKYPGKEEWDFGNIQLIDGAGKRYLPVKWSKGSEDETLIEFAGSPTKNTDVTLTLKRINGVEGKWEVKFPLKVFRPVELGFNISGKEHGNELKIKKIIFAKTITKIEGEISGDDLFEETYAIIAGNKINFKSVSVDNQSHKINLYLMPVDYLKVNNLKIVIKFSNPGTKESFFLNTDLKW</sequence>
<keyword evidence="1" id="KW-0472">Membrane</keyword>
<evidence type="ECO:0000313" key="3">
    <source>
        <dbReference type="Proteomes" id="UP000002706"/>
    </source>
</evidence>
<dbReference type="Gene3D" id="2.60.40.1630">
    <property type="entry name" value="bacillus anthracis domain"/>
    <property type="match status" value="1"/>
</dbReference>
<dbReference type="InParanoid" id="Q3AEG9"/>
<dbReference type="HOGENOM" id="CLU_713078_0_0_9"/>
<keyword evidence="3" id="KW-1185">Reference proteome</keyword>
<name>Q3AEG9_CARHZ</name>
<proteinExistence type="predicted"/>
<dbReference type="AlphaFoldDB" id="Q3AEG9"/>
<evidence type="ECO:0000256" key="1">
    <source>
        <dbReference type="SAM" id="Phobius"/>
    </source>
</evidence>